<dbReference type="Proteomes" id="UP000651120">
    <property type="component" value="Unassembled WGS sequence"/>
</dbReference>
<dbReference type="OMA" id="GEVAIFT"/>
<comment type="caution">
    <text evidence="1">The sequence shown here is derived from an EMBL/GenBank/DDBJ whole genome shotgun (WGS) entry which is preliminary data.</text>
</comment>
<gene>
    <name evidence="1" type="ORF">HA333_08140</name>
</gene>
<reference evidence="1" key="1">
    <citation type="journal article" date="2020" name="bioRxiv">
        <title>A rank-normalized archaeal taxonomy based on genome phylogeny resolves widespread incomplete and uneven classifications.</title>
        <authorList>
            <person name="Rinke C."/>
            <person name="Chuvochina M."/>
            <person name="Mussig A.J."/>
            <person name="Chaumeil P.-A."/>
            <person name="Waite D.W."/>
            <person name="Whitman W.B."/>
            <person name="Parks D.H."/>
            <person name="Hugenholtz P."/>
        </authorList>
    </citation>
    <scope>NUCLEOTIDE SEQUENCE</scope>
    <source>
        <strain evidence="1">UBA8839</strain>
    </source>
</reference>
<dbReference type="RefSeq" id="WP_011009018.1">
    <property type="nucleotide sequence ID" value="NZ_DUJP01000028.1"/>
</dbReference>
<evidence type="ECO:0000313" key="2">
    <source>
        <dbReference type="Proteomes" id="UP000651120"/>
    </source>
</evidence>
<organism evidence="1 2">
    <name type="scientific">Pyrobaculum aerophilum</name>
    <dbReference type="NCBI Taxonomy" id="13773"/>
    <lineage>
        <taxon>Archaea</taxon>
        <taxon>Thermoproteota</taxon>
        <taxon>Thermoprotei</taxon>
        <taxon>Thermoproteales</taxon>
        <taxon>Thermoproteaceae</taxon>
        <taxon>Pyrobaculum</taxon>
    </lineage>
</organism>
<dbReference type="GeneID" id="1463714"/>
<sequence length="100" mass="11575">MQRVLRGKSYVFEGELPEEVALLLEKWGKLVERGEVAIYSIEQGEIKIRKISESPTKSMRRIYINPACGCVLEIDESRDFEEGRVAYALYKKRLCPEHQA</sequence>
<dbReference type="AlphaFoldDB" id="A0A832STH2"/>
<name>A0A832STH2_9CREN</name>
<accession>A0A832STH2</accession>
<proteinExistence type="predicted"/>
<dbReference type="EMBL" id="DUJP01000028">
    <property type="protein sequence ID" value="HII47393.1"/>
    <property type="molecule type" value="Genomic_DNA"/>
</dbReference>
<evidence type="ECO:0000313" key="1">
    <source>
        <dbReference type="EMBL" id="HII47393.1"/>
    </source>
</evidence>
<protein>
    <submittedName>
        <fullName evidence="1">Uncharacterized protein</fullName>
    </submittedName>
</protein>